<dbReference type="EMBL" id="KY523104">
    <property type="protein sequence ID" value="AUL78185.3"/>
    <property type="molecule type" value="Genomic_DNA"/>
</dbReference>
<proteinExistence type="predicted"/>
<evidence type="ECO:0000313" key="2">
    <source>
        <dbReference type="Proteomes" id="UP000240399"/>
    </source>
</evidence>
<organism evidence="1 2">
    <name type="scientific">Tupanvirus soda lake</name>
    <dbReference type="NCBI Taxonomy" id="2126985"/>
    <lineage>
        <taxon>Viruses</taxon>
        <taxon>Varidnaviria</taxon>
        <taxon>Bamfordvirae</taxon>
        <taxon>Nucleocytoviricota</taxon>
        <taxon>Megaviricetes</taxon>
        <taxon>Imitervirales</taxon>
        <taxon>Mimiviridae</taxon>
        <taxon>Megamimivirinae</taxon>
        <taxon>Tupanvirus</taxon>
        <taxon>Tupanvirus salinum</taxon>
    </lineage>
</organism>
<keyword evidence="2" id="KW-1185">Reference proteome</keyword>
<accession>A0AC59HBV5</accession>
<name>A0AC59HBV5_9VIRU</name>
<dbReference type="Proteomes" id="UP000240399">
    <property type="component" value="Segment"/>
</dbReference>
<evidence type="ECO:0000313" key="1">
    <source>
        <dbReference type="EMBL" id="AUL78185.3"/>
    </source>
</evidence>
<reference evidence="1 2" key="1">
    <citation type="journal article" date="2018" name="Nat. Commun.">
        <title>Tailed giant Tupanvirus possesses the most complete translational apparatus of the known virosphere.</title>
        <authorList>
            <person name="Abrahao J."/>
            <person name="Silva L."/>
            <person name="Silva L.S."/>
            <person name="Khalil J.Y.B."/>
            <person name="Rodrigues R."/>
            <person name="Arantes T."/>
            <person name="Assis F."/>
            <person name="Boratto P."/>
            <person name="Andrade M."/>
            <person name="Kroon E.G."/>
            <person name="Ribeiro B."/>
            <person name="Bergier I."/>
            <person name="Seligmann H."/>
            <person name="Ghigo E."/>
            <person name="Colson P."/>
            <person name="Levasseur A."/>
            <person name="Kroemer G."/>
            <person name="Raoult D."/>
            <person name="La Scola B."/>
        </authorList>
    </citation>
    <scope>NUCLEOTIDE SEQUENCE [LARGE SCALE GENOMIC DNA]</scope>
    <source>
        <strain evidence="1">Soda lake</strain>
    </source>
</reference>
<sequence length="109" mass="12315">MDNIQNVRIVKDPIYKRMMRHPFKFYGRAAGFTFCFVNVTNLATTLLGIGDSDGKKKAFFKEHPQLYFTALATKSAVFSLIWPSFYITALQSPKEAFVLGGGIDRVLTE</sequence>
<protein>
    <submittedName>
        <fullName evidence="1">ORFan</fullName>
    </submittedName>
</protein>